<protein>
    <submittedName>
        <fullName evidence="2">Phage portal protein</fullName>
    </submittedName>
</protein>
<feature type="region of interest" description="Disordered" evidence="1">
    <location>
        <begin position="481"/>
        <end position="537"/>
    </location>
</feature>
<feature type="compositionally biased region" description="Basic and acidic residues" evidence="1">
    <location>
        <begin position="481"/>
        <end position="492"/>
    </location>
</feature>
<dbReference type="OrthoDB" id="3189403at2"/>
<proteinExistence type="predicted"/>
<dbReference type="InterPro" id="IPR006428">
    <property type="entry name" value="Portal_SPP1-type"/>
</dbReference>
<evidence type="ECO:0000313" key="3">
    <source>
        <dbReference type="Proteomes" id="UP000198414"/>
    </source>
</evidence>
<accession>A0A1Z5IUT8</accession>
<comment type="caution">
    <text evidence="2">The sequence shown here is derived from an EMBL/GenBank/DDBJ whole genome shotgun (WGS) entry which is preliminary data.</text>
</comment>
<dbReference type="RefSeq" id="WP_089120751.1">
    <property type="nucleotide sequence ID" value="NZ_BCMI01000005.1"/>
</dbReference>
<name>A0A1Z5IUT8_9LACO</name>
<evidence type="ECO:0000313" key="2">
    <source>
        <dbReference type="EMBL" id="GAX05446.1"/>
    </source>
</evidence>
<dbReference type="Pfam" id="PF05133">
    <property type="entry name" value="SPP1_portal"/>
    <property type="match status" value="1"/>
</dbReference>
<dbReference type="Proteomes" id="UP000198414">
    <property type="component" value="Unassembled WGS sequence"/>
</dbReference>
<dbReference type="InterPro" id="IPR021145">
    <property type="entry name" value="Portal_protein_SPP1_Gp6-like"/>
</dbReference>
<sequence length="537" mass="60650">MIKQIKRRNNQDLLISGQRLANLGRFGDAIDLGDDIQINDSDVFTYPAEMNLLEHLEDVNTMINYHRDFLVGAYKMKRDYYKGRHERIIRQKGKSLGKPDNRIIVNYPKKLINTFNGFFSGDPVQVSYEENGNPNETINKQIQDFLKRNDYDDVFSEASKMADIYGRSYLYCYMDDQPTPQLHMTVTSPIDTFAIYDDTVEHNQIAAVRYTYRNAQMKATVITDKGDYQISNTSEDGTAAKTHITNLGDDDLPLDTHPLPICPVIEFEENEERLGLLDDVVNIIDSIDRSMSEKMNDVDYFGDAYLAITGVKLTDKQKEEIKDSKLFNLYPSEDEMDSNIQPTVEFLNKLSNDETQEHYLDRAVDMLYQITQVVNLSDSTFGMSADAASGVALINKYQAMQAMAKTKSRKMSKMLRKLFSIFFDVANIDGDITNLTFTYQQAVPHNDSEEATTFSTVYGKIPDEKALQYLSKIDDPKAVAKEMAKDREKDGAELAQATAKVGEDDDQPDNGEIAHTGTPQPGQAGQPDQQSGVSAKP</sequence>
<feature type="compositionally biased region" description="Low complexity" evidence="1">
    <location>
        <begin position="517"/>
        <end position="530"/>
    </location>
</feature>
<organism evidence="2 3">
    <name type="scientific">Secundilactobacillus pentosiphilus</name>
    <dbReference type="NCBI Taxonomy" id="1714682"/>
    <lineage>
        <taxon>Bacteria</taxon>
        <taxon>Bacillati</taxon>
        <taxon>Bacillota</taxon>
        <taxon>Bacilli</taxon>
        <taxon>Lactobacillales</taxon>
        <taxon>Lactobacillaceae</taxon>
        <taxon>Secundilactobacillus</taxon>
    </lineage>
</organism>
<dbReference type="NCBIfam" id="TIGR01538">
    <property type="entry name" value="portal_SPP1"/>
    <property type="match status" value="1"/>
</dbReference>
<dbReference type="EMBL" id="BCMI01000005">
    <property type="protein sequence ID" value="GAX05446.1"/>
    <property type="molecule type" value="Genomic_DNA"/>
</dbReference>
<dbReference type="AlphaFoldDB" id="A0A1Z5IUT8"/>
<reference evidence="2 3" key="1">
    <citation type="submission" date="2015-11" db="EMBL/GenBank/DDBJ databases">
        <title>Draft genome sequences of new species of the genus Lactobacillus isolated from orchardgrass silage.</title>
        <authorList>
            <person name="Tohno M."/>
            <person name="Tanizawa Y."/>
            <person name="Arita M."/>
        </authorList>
    </citation>
    <scope>NUCLEOTIDE SEQUENCE [LARGE SCALE GENOMIC DNA]</scope>
    <source>
        <strain evidence="2 3">IWT25</strain>
    </source>
</reference>
<gene>
    <name evidence="2" type="ORF">IWT25_00752</name>
</gene>
<evidence type="ECO:0000256" key="1">
    <source>
        <dbReference type="SAM" id="MobiDB-lite"/>
    </source>
</evidence>